<dbReference type="EMBL" id="MT144648">
    <property type="protein sequence ID" value="QJH96368.1"/>
    <property type="molecule type" value="Genomic_DNA"/>
</dbReference>
<proteinExistence type="predicted"/>
<accession>A0A6H1ZVH0</accession>
<gene>
    <name evidence="5" type="ORF">TM448A02145_0007</name>
    <name evidence="6" type="ORF">TM448B00709_0026</name>
</gene>
<dbReference type="EMBL" id="MT144265">
    <property type="protein sequence ID" value="QJA51462.1"/>
    <property type="molecule type" value="Genomic_DNA"/>
</dbReference>
<name>A0A6H1ZVH0_9ZZZZ</name>
<protein>
    <submittedName>
        <fullName evidence="5">Putative prohead protease</fullName>
    </submittedName>
</protein>
<dbReference type="InterPro" id="IPR054613">
    <property type="entry name" value="Peptidase_S78_dom"/>
</dbReference>
<evidence type="ECO:0000313" key="5">
    <source>
        <dbReference type="EMBL" id="QJA51462.1"/>
    </source>
</evidence>
<dbReference type="GO" id="GO:0008233">
    <property type="term" value="F:peptidase activity"/>
    <property type="evidence" value="ECO:0007669"/>
    <property type="project" value="UniProtKB-KW"/>
</dbReference>
<feature type="domain" description="Prohead serine protease" evidence="4">
    <location>
        <begin position="12"/>
        <end position="151"/>
    </location>
</feature>
<evidence type="ECO:0000259" key="4">
    <source>
        <dbReference type="Pfam" id="PF04586"/>
    </source>
</evidence>
<evidence type="ECO:0000313" key="6">
    <source>
        <dbReference type="EMBL" id="QJH96368.1"/>
    </source>
</evidence>
<dbReference type="NCBIfam" id="TIGR01543">
    <property type="entry name" value="proheadase_HK97"/>
    <property type="match status" value="1"/>
</dbReference>
<keyword evidence="3" id="KW-0378">Hydrolase</keyword>
<dbReference type="GO" id="GO:0006508">
    <property type="term" value="P:proteolysis"/>
    <property type="evidence" value="ECO:0007669"/>
    <property type="project" value="UniProtKB-KW"/>
</dbReference>
<dbReference type="Pfam" id="PF04586">
    <property type="entry name" value="Peptidase_S78"/>
    <property type="match status" value="1"/>
</dbReference>
<evidence type="ECO:0000256" key="1">
    <source>
        <dbReference type="ARBA" id="ARBA00022612"/>
    </source>
</evidence>
<evidence type="ECO:0000256" key="2">
    <source>
        <dbReference type="ARBA" id="ARBA00022670"/>
    </source>
</evidence>
<organism evidence="5">
    <name type="scientific">viral metagenome</name>
    <dbReference type="NCBI Taxonomy" id="1070528"/>
    <lineage>
        <taxon>unclassified sequences</taxon>
        <taxon>metagenomes</taxon>
        <taxon>organismal metagenomes</taxon>
    </lineage>
</organism>
<sequence length="178" mass="19446">MPHELHPIELKTLGEDGVIEGYASVFGNRDLVGDIVQRGAFSRSLKTRPAGEIAMLWAHDGKRPIGVWDEVAEDAMGLKVKGRILTTTRDGSDAFEFAKAGAARGLSIGYRTVKARRSTELKARLLDDVDLFEISLLPVQANSLARVERVKSHCPDRARRLVAQINAASDALRAGETQ</sequence>
<dbReference type="AlphaFoldDB" id="A0A6H1ZVH0"/>
<dbReference type="InterPro" id="IPR006433">
    <property type="entry name" value="Prohead_protease"/>
</dbReference>
<keyword evidence="1" id="KW-1188">Viral release from host cell</keyword>
<evidence type="ECO:0000256" key="3">
    <source>
        <dbReference type="ARBA" id="ARBA00022801"/>
    </source>
</evidence>
<reference evidence="5" key="1">
    <citation type="submission" date="2020-03" db="EMBL/GenBank/DDBJ databases">
        <title>The deep terrestrial virosphere.</title>
        <authorList>
            <person name="Holmfeldt K."/>
            <person name="Nilsson E."/>
            <person name="Simone D."/>
            <person name="Lopez-Fernandez M."/>
            <person name="Wu X."/>
            <person name="de Brujin I."/>
            <person name="Lundin D."/>
            <person name="Andersson A."/>
            <person name="Bertilsson S."/>
            <person name="Dopson M."/>
        </authorList>
    </citation>
    <scope>NUCLEOTIDE SEQUENCE</scope>
    <source>
        <strain evidence="5">TM448A02145</strain>
        <strain evidence="6">TM448B00709</strain>
    </source>
</reference>
<keyword evidence="2 5" id="KW-0645">Protease</keyword>